<gene>
    <name evidence="20" type="ORF">SAMN05421638_0587</name>
</gene>
<dbReference type="GO" id="GO:0030894">
    <property type="term" value="C:replisome"/>
    <property type="evidence" value="ECO:0007669"/>
    <property type="project" value="TreeGrafter"/>
</dbReference>
<dbReference type="InterPro" id="IPR032284">
    <property type="entry name" value="RecQ_Zn-bd"/>
</dbReference>
<dbReference type="GO" id="GO:0043590">
    <property type="term" value="C:bacterial nucleoid"/>
    <property type="evidence" value="ECO:0007669"/>
    <property type="project" value="TreeGrafter"/>
</dbReference>
<dbReference type="SMART" id="SM00487">
    <property type="entry name" value="DEXDc"/>
    <property type="match status" value="1"/>
</dbReference>
<feature type="domain" description="Helicase C-terminal" evidence="19">
    <location>
        <begin position="220"/>
        <end position="366"/>
    </location>
</feature>
<comment type="cofactor">
    <cofactor evidence="1">
        <name>Mg(2+)</name>
        <dbReference type="ChEBI" id="CHEBI:18420"/>
    </cofactor>
</comment>
<dbReference type="GO" id="GO:0006281">
    <property type="term" value="P:DNA repair"/>
    <property type="evidence" value="ECO:0007669"/>
    <property type="project" value="UniProtKB-KW"/>
</dbReference>
<dbReference type="FunFam" id="3.40.50.300:FF:000156">
    <property type="entry name" value="ATP-dependent DNA helicase recQ"/>
    <property type="match status" value="1"/>
</dbReference>
<dbReference type="Pfam" id="PF00271">
    <property type="entry name" value="Helicase_C"/>
    <property type="match status" value="1"/>
</dbReference>
<dbReference type="InterPro" id="IPR027417">
    <property type="entry name" value="P-loop_NTPase"/>
</dbReference>
<dbReference type="GO" id="GO:0006260">
    <property type="term" value="P:DNA replication"/>
    <property type="evidence" value="ECO:0007669"/>
    <property type="project" value="InterPro"/>
</dbReference>
<organism evidence="20 21">
    <name type="scientific">Kaistella treverensis</name>
    <dbReference type="NCBI Taxonomy" id="631455"/>
    <lineage>
        <taxon>Bacteria</taxon>
        <taxon>Pseudomonadati</taxon>
        <taxon>Bacteroidota</taxon>
        <taxon>Flavobacteriia</taxon>
        <taxon>Flavobacteriales</taxon>
        <taxon>Weeksellaceae</taxon>
        <taxon>Chryseobacterium group</taxon>
        <taxon>Kaistella</taxon>
    </lineage>
</organism>
<dbReference type="GO" id="GO:0009378">
    <property type="term" value="F:four-way junction helicase activity"/>
    <property type="evidence" value="ECO:0007669"/>
    <property type="project" value="TreeGrafter"/>
</dbReference>
<dbReference type="NCBIfam" id="TIGR01389">
    <property type="entry name" value="recQ"/>
    <property type="match status" value="1"/>
</dbReference>
<dbReference type="PANTHER" id="PTHR13710:SF105">
    <property type="entry name" value="ATP-DEPENDENT DNA HELICASE Q1"/>
    <property type="match status" value="1"/>
</dbReference>
<dbReference type="Pfam" id="PF09382">
    <property type="entry name" value="RQC"/>
    <property type="match status" value="1"/>
</dbReference>
<dbReference type="RefSeq" id="WP_089819390.1">
    <property type="nucleotide sequence ID" value="NZ_FORQ01000001.1"/>
</dbReference>
<evidence type="ECO:0000256" key="4">
    <source>
        <dbReference type="ARBA" id="ARBA00022723"/>
    </source>
</evidence>
<dbReference type="PANTHER" id="PTHR13710">
    <property type="entry name" value="DNA HELICASE RECQ FAMILY MEMBER"/>
    <property type="match status" value="1"/>
</dbReference>
<dbReference type="Gene3D" id="1.10.10.1390">
    <property type="entry name" value="ATP-dependent DNA helicase RecQ"/>
    <property type="match status" value="1"/>
</dbReference>
<feature type="domain" description="Helicase ATP-binding" evidence="18">
    <location>
        <begin position="29"/>
        <end position="200"/>
    </location>
</feature>
<dbReference type="Gene3D" id="3.40.50.300">
    <property type="entry name" value="P-loop containing nucleotide triphosphate hydrolases"/>
    <property type="match status" value="2"/>
</dbReference>
<evidence type="ECO:0000256" key="11">
    <source>
        <dbReference type="ARBA" id="ARBA00023125"/>
    </source>
</evidence>
<dbReference type="SUPFAM" id="SSF52540">
    <property type="entry name" value="P-loop containing nucleoside triphosphate hydrolases"/>
    <property type="match status" value="1"/>
</dbReference>
<evidence type="ECO:0000256" key="2">
    <source>
        <dbReference type="ARBA" id="ARBA00001947"/>
    </source>
</evidence>
<dbReference type="InterPro" id="IPR006293">
    <property type="entry name" value="DNA_helicase_ATP-dep_RecQ_bac"/>
</dbReference>
<evidence type="ECO:0000256" key="16">
    <source>
        <dbReference type="NCBIfam" id="TIGR01389"/>
    </source>
</evidence>
<dbReference type="FunFam" id="3.40.50.300:FF:001051">
    <property type="entry name" value="ATP-dependent DNA helicase RecQ"/>
    <property type="match status" value="1"/>
</dbReference>
<keyword evidence="4" id="KW-0479">Metal-binding</keyword>
<dbReference type="GO" id="GO:0016787">
    <property type="term" value="F:hydrolase activity"/>
    <property type="evidence" value="ECO:0007669"/>
    <property type="project" value="UniProtKB-KW"/>
</dbReference>
<dbReference type="GO" id="GO:0005524">
    <property type="term" value="F:ATP binding"/>
    <property type="evidence" value="ECO:0007669"/>
    <property type="project" value="UniProtKB-KW"/>
</dbReference>
<keyword evidence="7" id="KW-0378">Hydrolase</keyword>
<dbReference type="GO" id="GO:0005737">
    <property type="term" value="C:cytoplasm"/>
    <property type="evidence" value="ECO:0007669"/>
    <property type="project" value="TreeGrafter"/>
</dbReference>
<dbReference type="AlphaFoldDB" id="A0A1I3K4H9"/>
<evidence type="ECO:0000256" key="12">
    <source>
        <dbReference type="ARBA" id="ARBA00023172"/>
    </source>
</evidence>
<dbReference type="CDD" id="cd18794">
    <property type="entry name" value="SF2_C_RecQ"/>
    <property type="match status" value="1"/>
</dbReference>
<dbReference type="InterPro" id="IPR004589">
    <property type="entry name" value="DNA_helicase_ATP-dep_RecQ"/>
</dbReference>
<dbReference type="SMART" id="SM00490">
    <property type="entry name" value="HELICc"/>
    <property type="match status" value="1"/>
</dbReference>
<dbReference type="InterPro" id="IPR014001">
    <property type="entry name" value="Helicase_ATP-bd"/>
</dbReference>
<dbReference type="InterPro" id="IPR011545">
    <property type="entry name" value="DEAD/DEAH_box_helicase_dom"/>
</dbReference>
<sequence>MKTSNTDLSKELKKYFGFSTFKGQQETIINTLLEGKDVFVLMPTGGGKSLCYQLPALMSDGTAIVVSPLIALMKNQVDAINGLSSVEGVAHVLNSSLNKTQTKQVFDDIRSGVTKLLYVAPESLIKEEYQEFLKEVEISFVAIDEAHCISEWGHDFRPEYRNLKSIIDKIADVPVIALTATATPKVQDDIQKTLGMNNAVVFKESFNRPNLFYEVRPKVNIDREIVKFINARKGKSGIVYCLSRRKVEEFAQVLQVNGINALPYHAGLDQKTRVMNQDKFLMEDADVIVATIAFGMGIDKPDVRFVIHYDIPKSLESYYQETGRAGRDGGEGYCLAFYDPKDIEKLEKFLAQKPVSEREIGLQLLNEVVGYVETSMSRRQYILYYFGEQFDPKNGQGAGMCDNAVNPPVLKDASKELITLLQLVKDLEEKFKTKDLISVIVGKENPVTKSYKLETTKHFGIGKKENENFWKTIIRQATVQNFLQKDIETYGVLKLTEKGQKALAEKKENIFFIAEDREYNLEQTKANADKGQSQASGGLDEVLFSQLKELRKTVAKKLGKPPYTIFMDPSLEDMTVQYPITVEEIGNIYGVGDGKAKKYGKDFADFIRKYVEENNIERTQDMVMKTVANKSSHKVFIIQSTDKKIDLEDIAKAKNLSMDDLLKEMERIVYQGTKLNIDYYIDENFDEDIVEDFMSFMGESESDSMKILLAEFGDDLSDEEVRMLRIKFISDVAN</sequence>
<dbReference type="EMBL" id="FORQ01000001">
    <property type="protein sequence ID" value="SFI67382.1"/>
    <property type="molecule type" value="Genomic_DNA"/>
</dbReference>
<dbReference type="CDD" id="cd17920">
    <property type="entry name" value="DEXHc_RecQ"/>
    <property type="match status" value="1"/>
</dbReference>
<dbReference type="NCBIfam" id="TIGR00614">
    <property type="entry name" value="recQ_fam"/>
    <property type="match status" value="1"/>
</dbReference>
<evidence type="ECO:0000256" key="3">
    <source>
        <dbReference type="ARBA" id="ARBA00005446"/>
    </source>
</evidence>
<dbReference type="SUPFAM" id="SSF46785">
    <property type="entry name" value="Winged helix' DNA-binding domain"/>
    <property type="match status" value="1"/>
</dbReference>
<dbReference type="PROSITE" id="PS50967">
    <property type="entry name" value="HRDC"/>
    <property type="match status" value="1"/>
</dbReference>
<keyword evidence="11" id="KW-0238">DNA-binding</keyword>
<evidence type="ECO:0000256" key="9">
    <source>
        <dbReference type="ARBA" id="ARBA00022833"/>
    </source>
</evidence>
<keyword evidence="5" id="KW-0547">Nucleotide-binding</keyword>
<evidence type="ECO:0000256" key="15">
    <source>
        <dbReference type="ARBA" id="ARBA00034617"/>
    </source>
</evidence>
<dbReference type="InterPro" id="IPR001650">
    <property type="entry name" value="Helicase_C-like"/>
</dbReference>
<keyword evidence="8 20" id="KW-0347">Helicase</keyword>
<reference evidence="21" key="1">
    <citation type="submission" date="2016-10" db="EMBL/GenBank/DDBJ databases">
        <authorList>
            <person name="Varghese N."/>
            <person name="Submissions S."/>
        </authorList>
    </citation>
    <scope>NUCLEOTIDE SEQUENCE [LARGE SCALE GENOMIC DNA]</scope>
    <source>
        <strain evidence="21">DSM 22251</strain>
    </source>
</reference>
<keyword evidence="21" id="KW-1185">Reference proteome</keyword>
<dbReference type="GO" id="GO:0046872">
    <property type="term" value="F:metal ion binding"/>
    <property type="evidence" value="ECO:0007669"/>
    <property type="project" value="UniProtKB-KW"/>
</dbReference>
<evidence type="ECO:0000256" key="6">
    <source>
        <dbReference type="ARBA" id="ARBA00022763"/>
    </source>
</evidence>
<keyword evidence="10" id="KW-0067">ATP-binding</keyword>
<evidence type="ECO:0000259" key="18">
    <source>
        <dbReference type="PROSITE" id="PS51192"/>
    </source>
</evidence>
<accession>A0A1I3K4H9</accession>
<protein>
    <recommendedName>
        <fullName evidence="16">DNA helicase RecQ</fullName>
        <ecNumber evidence="16">5.6.2.4</ecNumber>
    </recommendedName>
</protein>
<evidence type="ECO:0000256" key="13">
    <source>
        <dbReference type="ARBA" id="ARBA00023204"/>
    </source>
</evidence>
<dbReference type="SMART" id="SM00341">
    <property type="entry name" value="HRDC"/>
    <property type="match status" value="1"/>
</dbReference>
<evidence type="ECO:0000313" key="21">
    <source>
        <dbReference type="Proteomes" id="UP000242560"/>
    </source>
</evidence>
<dbReference type="Pfam" id="PF00570">
    <property type="entry name" value="HRDC"/>
    <property type="match status" value="1"/>
</dbReference>
<evidence type="ECO:0000256" key="1">
    <source>
        <dbReference type="ARBA" id="ARBA00001946"/>
    </source>
</evidence>
<keyword evidence="12" id="KW-0233">DNA recombination</keyword>
<evidence type="ECO:0000256" key="5">
    <source>
        <dbReference type="ARBA" id="ARBA00022741"/>
    </source>
</evidence>
<evidence type="ECO:0000313" key="20">
    <source>
        <dbReference type="EMBL" id="SFI67382.1"/>
    </source>
</evidence>
<dbReference type="InterPro" id="IPR036388">
    <property type="entry name" value="WH-like_DNA-bd_sf"/>
</dbReference>
<dbReference type="GO" id="GO:0043138">
    <property type="term" value="F:3'-5' DNA helicase activity"/>
    <property type="evidence" value="ECO:0007669"/>
    <property type="project" value="UniProtKB-EC"/>
</dbReference>
<keyword evidence="13" id="KW-0234">DNA repair</keyword>
<dbReference type="PROSITE" id="PS51192">
    <property type="entry name" value="HELICASE_ATP_BIND_1"/>
    <property type="match status" value="1"/>
</dbReference>
<dbReference type="InterPro" id="IPR044876">
    <property type="entry name" value="HRDC_dom_sf"/>
</dbReference>
<dbReference type="InterPro" id="IPR018982">
    <property type="entry name" value="RQC_domain"/>
</dbReference>
<dbReference type="Gene3D" id="1.10.10.10">
    <property type="entry name" value="Winged helix-like DNA-binding domain superfamily/Winged helix DNA-binding domain"/>
    <property type="match status" value="1"/>
</dbReference>
<dbReference type="Gene3D" id="1.10.150.80">
    <property type="entry name" value="HRDC domain"/>
    <property type="match status" value="1"/>
</dbReference>
<keyword evidence="14" id="KW-0413">Isomerase</keyword>
<dbReference type="InterPro" id="IPR002121">
    <property type="entry name" value="HRDC_dom"/>
</dbReference>
<proteinExistence type="inferred from homology"/>
<dbReference type="GO" id="GO:0003677">
    <property type="term" value="F:DNA binding"/>
    <property type="evidence" value="ECO:0007669"/>
    <property type="project" value="UniProtKB-KW"/>
</dbReference>
<dbReference type="Proteomes" id="UP000242560">
    <property type="component" value="Unassembled WGS sequence"/>
</dbReference>
<dbReference type="Pfam" id="PF00270">
    <property type="entry name" value="DEAD"/>
    <property type="match status" value="1"/>
</dbReference>
<dbReference type="InterPro" id="IPR048671">
    <property type="entry name" value="RecQ-1-like_HTH"/>
</dbReference>
<comment type="catalytic activity">
    <reaction evidence="15">
        <text>Couples ATP hydrolysis with the unwinding of duplex DNA by translocating in the 3'-5' direction.</text>
        <dbReference type="EC" id="5.6.2.4"/>
    </reaction>
</comment>
<evidence type="ECO:0000259" key="17">
    <source>
        <dbReference type="PROSITE" id="PS50967"/>
    </source>
</evidence>
<evidence type="ECO:0000256" key="10">
    <source>
        <dbReference type="ARBA" id="ARBA00022840"/>
    </source>
</evidence>
<comment type="similarity">
    <text evidence="3">Belongs to the helicase family. RecQ subfamily.</text>
</comment>
<dbReference type="InterPro" id="IPR036390">
    <property type="entry name" value="WH_DNA-bd_sf"/>
</dbReference>
<dbReference type="EC" id="5.6.2.4" evidence="16"/>
<evidence type="ECO:0000256" key="14">
    <source>
        <dbReference type="ARBA" id="ARBA00023235"/>
    </source>
</evidence>
<dbReference type="Pfam" id="PF21220">
    <property type="entry name" value="RecQ-1-like_HTH"/>
    <property type="match status" value="1"/>
</dbReference>
<feature type="domain" description="HRDC" evidence="17">
    <location>
        <begin position="537"/>
        <end position="617"/>
    </location>
</feature>
<evidence type="ECO:0000256" key="7">
    <source>
        <dbReference type="ARBA" id="ARBA00022801"/>
    </source>
</evidence>
<dbReference type="GO" id="GO:0009432">
    <property type="term" value="P:SOS response"/>
    <property type="evidence" value="ECO:0007669"/>
    <property type="project" value="UniProtKB-UniRule"/>
</dbReference>
<dbReference type="GO" id="GO:0006310">
    <property type="term" value="P:DNA recombination"/>
    <property type="evidence" value="ECO:0007669"/>
    <property type="project" value="UniProtKB-UniRule"/>
</dbReference>
<keyword evidence="6" id="KW-0227">DNA damage</keyword>
<dbReference type="Pfam" id="PF16124">
    <property type="entry name" value="RecQ_Zn_bind"/>
    <property type="match status" value="1"/>
</dbReference>
<comment type="cofactor">
    <cofactor evidence="2">
        <name>Zn(2+)</name>
        <dbReference type="ChEBI" id="CHEBI:29105"/>
    </cofactor>
</comment>
<name>A0A1I3K4H9_9FLAO</name>
<evidence type="ECO:0000259" key="19">
    <source>
        <dbReference type="PROSITE" id="PS51194"/>
    </source>
</evidence>
<dbReference type="PROSITE" id="PS51194">
    <property type="entry name" value="HELICASE_CTER"/>
    <property type="match status" value="1"/>
</dbReference>
<evidence type="ECO:0000256" key="8">
    <source>
        <dbReference type="ARBA" id="ARBA00022806"/>
    </source>
</evidence>
<keyword evidence="9" id="KW-0862">Zinc</keyword>
<dbReference type="SMART" id="SM00956">
    <property type="entry name" value="RQC"/>
    <property type="match status" value="1"/>
</dbReference>
<dbReference type="SUPFAM" id="SSF47819">
    <property type="entry name" value="HRDC-like"/>
    <property type="match status" value="1"/>
</dbReference>
<dbReference type="InterPro" id="IPR010997">
    <property type="entry name" value="HRDC-like_sf"/>
</dbReference>